<dbReference type="EMBL" id="JAULSW010000008">
    <property type="protein sequence ID" value="KAK3372279.1"/>
    <property type="molecule type" value="Genomic_DNA"/>
</dbReference>
<protein>
    <submittedName>
        <fullName evidence="1">Uncharacterized protein</fullName>
    </submittedName>
</protein>
<name>A0AAE0K8X7_9PEZI</name>
<reference evidence="1" key="2">
    <citation type="submission" date="2023-06" db="EMBL/GenBank/DDBJ databases">
        <authorList>
            <consortium name="Lawrence Berkeley National Laboratory"/>
            <person name="Haridas S."/>
            <person name="Hensen N."/>
            <person name="Bonometti L."/>
            <person name="Westerberg I."/>
            <person name="Brannstrom I.O."/>
            <person name="Guillou S."/>
            <person name="Cros-Aarteil S."/>
            <person name="Calhoun S."/>
            <person name="Kuo A."/>
            <person name="Mondo S."/>
            <person name="Pangilinan J."/>
            <person name="Riley R."/>
            <person name="LaButti K."/>
            <person name="Andreopoulos B."/>
            <person name="Lipzen A."/>
            <person name="Chen C."/>
            <person name="Yanf M."/>
            <person name="Daum C."/>
            <person name="Ng V."/>
            <person name="Clum A."/>
            <person name="Steindorff A."/>
            <person name="Ohm R."/>
            <person name="Martin F."/>
            <person name="Silar P."/>
            <person name="Natvig D."/>
            <person name="Lalanne C."/>
            <person name="Gautier V."/>
            <person name="Ament-velasquez S.L."/>
            <person name="Kruys A."/>
            <person name="Hutchinson M.I."/>
            <person name="Powell A.J."/>
            <person name="Barry K."/>
            <person name="Miller A.N."/>
            <person name="Grigoriev I.V."/>
            <person name="Debuchy R."/>
            <person name="Gladieux P."/>
            <person name="Thoren M.H."/>
            <person name="Johannesson H."/>
        </authorList>
    </citation>
    <scope>NUCLEOTIDE SEQUENCE</scope>
    <source>
        <strain evidence="1">CBS 232.78</strain>
    </source>
</reference>
<dbReference type="AlphaFoldDB" id="A0AAE0K8X7"/>
<reference evidence="1" key="1">
    <citation type="journal article" date="2023" name="Mol. Phylogenet. Evol.">
        <title>Genome-scale phylogeny and comparative genomics of the fungal order Sordariales.</title>
        <authorList>
            <person name="Hensen N."/>
            <person name="Bonometti L."/>
            <person name="Westerberg I."/>
            <person name="Brannstrom I.O."/>
            <person name="Guillou S."/>
            <person name="Cros-Aarteil S."/>
            <person name="Calhoun S."/>
            <person name="Haridas S."/>
            <person name="Kuo A."/>
            <person name="Mondo S."/>
            <person name="Pangilinan J."/>
            <person name="Riley R."/>
            <person name="LaButti K."/>
            <person name="Andreopoulos B."/>
            <person name="Lipzen A."/>
            <person name="Chen C."/>
            <person name="Yan M."/>
            <person name="Daum C."/>
            <person name="Ng V."/>
            <person name="Clum A."/>
            <person name="Steindorff A."/>
            <person name="Ohm R.A."/>
            <person name="Martin F."/>
            <person name="Silar P."/>
            <person name="Natvig D.O."/>
            <person name="Lalanne C."/>
            <person name="Gautier V."/>
            <person name="Ament-Velasquez S.L."/>
            <person name="Kruys A."/>
            <person name="Hutchinson M.I."/>
            <person name="Powell A.J."/>
            <person name="Barry K."/>
            <person name="Miller A.N."/>
            <person name="Grigoriev I.V."/>
            <person name="Debuchy R."/>
            <person name="Gladieux P."/>
            <person name="Hiltunen Thoren M."/>
            <person name="Johannesson H."/>
        </authorList>
    </citation>
    <scope>NUCLEOTIDE SEQUENCE</scope>
    <source>
        <strain evidence="1">CBS 232.78</strain>
    </source>
</reference>
<gene>
    <name evidence="1" type="ORF">B0H63DRAFT_527129</name>
</gene>
<organism evidence="1 2">
    <name type="scientific">Podospora didyma</name>
    <dbReference type="NCBI Taxonomy" id="330526"/>
    <lineage>
        <taxon>Eukaryota</taxon>
        <taxon>Fungi</taxon>
        <taxon>Dikarya</taxon>
        <taxon>Ascomycota</taxon>
        <taxon>Pezizomycotina</taxon>
        <taxon>Sordariomycetes</taxon>
        <taxon>Sordariomycetidae</taxon>
        <taxon>Sordariales</taxon>
        <taxon>Podosporaceae</taxon>
        <taxon>Podospora</taxon>
    </lineage>
</organism>
<dbReference type="Proteomes" id="UP001285441">
    <property type="component" value="Unassembled WGS sequence"/>
</dbReference>
<keyword evidence="2" id="KW-1185">Reference proteome</keyword>
<evidence type="ECO:0000313" key="2">
    <source>
        <dbReference type="Proteomes" id="UP001285441"/>
    </source>
</evidence>
<sequence>MAIVGIERRVLRVLDSSGSFGVIDRYFNRSLLWRPAKDEPAGVGERSRRDPVPSWSWMRYNRSIDYWKIPKTVQWLTGARHIVSPYRGLQRGRAGLGGLMGEEIVFDNPRFDPDAGPGGCVALSCVVLGELKGCGGGDDAEYRQTGWEWACAGSVH</sequence>
<accession>A0AAE0K8X7</accession>
<evidence type="ECO:0000313" key="1">
    <source>
        <dbReference type="EMBL" id="KAK3372279.1"/>
    </source>
</evidence>
<proteinExistence type="predicted"/>
<comment type="caution">
    <text evidence="1">The sequence shown here is derived from an EMBL/GenBank/DDBJ whole genome shotgun (WGS) entry which is preliminary data.</text>
</comment>